<evidence type="ECO:0000256" key="2">
    <source>
        <dbReference type="ARBA" id="ARBA00022475"/>
    </source>
</evidence>
<evidence type="ECO:0000313" key="8">
    <source>
        <dbReference type="EMBL" id="BBX02334.1"/>
    </source>
</evidence>
<gene>
    <name evidence="8" type="ORF">MMOR_32700</name>
</gene>
<dbReference type="GO" id="GO:0005886">
    <property type="term" value="C:plasma membrane"/>
    <property type="evidence" value="ECO:0007669"/>
    <property type="project" value="UniProtKB-SubCell"/>
</dbReference>
<organism evidence="8 9">
    <name type="scientific">Mycolicibacterium moriokaense</name>
    <dbReference type="NCBI Taxonomy" id="39691"/>
    <lineage>
        <taxon>Bacteria</taxon>
        <taxon>Bacillati</taxon>
        <taxon>Actinomycetota</taxon>
        <taxon>Actinomycetes</taxon>
        <taxon>Mycobacteriales</taxon>
        <taxon>Mycobacteriaceae</taxon>
        <taxon>Mycolicibacterium</taxon>
    </lineage>
</organism>
<keyword evidence="9" id="KW-1185">Reference proteome</keyword>
<feature type="domain" description="DUF202" evidence="7">
    <location>
        <begin position="20"/>
        <end position="86"/>
    </location>
</feature>
<dbReference type="AlphaFoldDB" id="A0AAD1HCV9"/>
<sequence length="122" mass="12851">MEPKLIGVGAVGDDQDLDYRFTLANERTFLAWIRTALALIAGGVAVVQLVPALSIPGIRHGLGTALTVTGGVLAVLAVRRWRTVQTAMQEGAELPRSQMPILLGGAIVVLTIALIFVIAVQP</sequence>
<dbReference type="PANTHER" id="PTHR34187">
    <property type="entry name" value="FGR18P"/>
    <property type="match status" value="1"/>
</dbReference>
<feature type="transmembrane region" description="Helical" evidence="6">
    <location>
        <begin position="29"/>
        <end position="51"/>
    </location>
</feature>
<dbReference type="InterPro" id="IPR052053">
    <property type="entry name" value="IM_YidH-like"/>
</dbReference>
<evidence type="ECO:0000256" key="6">
    <source>
        <dbReference type="SAM" id="Phobius"/>
    </source>
</evidence>
<evidence type="ECO:0000256" key="4">
    <source>
        <dbReference type="ARBA" id="ARBA00022989"/>
    </source>
</evidence>
<evidence type="ECO:0000256" key="1">
    <source>
        <dbReference type="ARBA" id="ARBA00004651"/>
    </source>
</evidence>
<evidence type="ECO:0000313" key="9">
    <source>
        <dbReference type="Proteomes" id="UP000466681"/>
    </source>
</evidence>
<keyword evidence="5 6" id="KW-0472">Membrane</keyword>
<dbReference type="KEGG" id="mmor:MMOR_32700"/>
<keyword evidence="4 6" id="KW-1133">Transmembrane helix</keyword>
<evidence type="ECO:0000256" key="5">
    <source>
        <dbReference type="ARBA" id="ARBA00023136"/>
    </source>
</evidence>
<dbReference type="Proteomes" id="UP000466681">
    <property type="component" value="Chromosome"/>
</dbReference>
<reference evidence="8 9" key="1">
    <citation type="journal article" date="2019" name="Emerg. Microbes Infect.">
        <title>Comprehensive subspecies identification of 175 nontuberculous mycobacteria species based on 7547 genomic profiles.</title>
        <authorList>
            <person name="Matsumoto Y."/>
            <person name="Kinjo T."/>
            <person name="Motooka D."/>
            <person name="Nabeya D."/>
            <person name="Jung N."/>
            <person name="Uechi K."/>
            <person name="Horii T."/>
            <person name="Iida T."/>
            <person name="Fujita J."/>
            <person name="Nakamura S."/>
        </authorList>
    </citation>
    <scope>NUCLEOTIDE SEQUENCE [LARGE SCALE GENOMIC DNA]</scope>
    <source>
        <strain evidence="8 9">JCM 6375</strain>
    </source>
</reference>
<evidence type="ECO:0000256" key="3">
    <source>
        <dbReference type="ARBA" id="ARBA00022692"/>
    </source>
</evidence>
<protein>
    <recommendedName>
        <fullName evidence="7">DUF202 domain-containing protein</fullName>
    </recommendedName>
</protein>
<name>A0AAD1HCV9_9MYCO</name>
<keyword evidence="2" id="KW-1003">Cell membrane</keyword>
<feature type="transmembrane region" description="Helical" evidence="6">
    <location>
        <begin position="57"/>
        <end position="78"/>
    </location>
</feature>
<dbReference type="InterPro" id="IPR003807">
    <property type="entry name" value="DUF202"/>
</dbReference>
<dbReference type="EMBL" id="AP022560">
    <property type="protein sequence ID" value="BBX02334.1"/>
    <property type="molecule type" value="Genomic_DNA"/>
</dbReference>
<evidence type="ECO:0000259" key="7">
    <source>
        <dbReference type="Pfam" id="PF02656"/>
    </source>
</evidence>
<accession>A0AAD1HCV9</accession>
<proteinExistence type="predicted"/>
<dbReference type="Pfam" id="PF02656">
    <property type="entry name" value="DUF202"/>
    <property type="match status" value="1"/>
</dbReference>
<comment type="subcellular location">
    <subcellularLocation>
        <location evidence="1">Cell membrane</location>
        <topology evidence="1">Multi-pass membrane protein</topology>
    </subcellularLocation>
</comment>
<dbReference type="PANTHER" id="PTHR34187:SF2">
    <property type="entry name" value="DUF202 DOMAIN-CONTAINING PROTEIN"/>
    <property type="match status" value="1"/>
</dbReference>
<keyword evidence="3 6" id="KW-0812">Transmembrane</keyword>
<feature type="transmembrane region" description="Helical" evidence="6">
    <location>
        <begin position="99"/>
        <end position="120"/>
    </location>
</feature>